<reference evidence="1" key="1">
    <citation type="submission" date="2023-11" db="EMBL/GenBank/DDBJ databases">
        <authorList>
            <person name="Poullet M."/>
        </authorList>
    </citation>
    <scope>NUCLEOTIDE SEQUENCE</scope>
    <source>
        <strain evidence="1">E1834</strain>
    </source>
</reference>
<name>A0ACB1ARK8_MELEN</name>
<keyword evidence="2" id="KW-1185">Reference proteome</keyword>
<gene>
    <name evidence="1" type="ORF">MENTE1834_LOCUS40543</name>
</gene>
<dbReference type="Proteomes" id="UP001497535">
    <property type="component" value="Unassembled WGS sequence"/>
</dbReference>
<proteinExistence type="predicted"/>
<protein>
    <submittedName>
        <fullName evidence="1">Uncharacterized protein</fullName>
    </submittedName>
</protein>
<accession>A0ACB1ARK8</accession>
<comment type="caution">
    <text evidence="1">The sequence shown here is derived from an EMBL/GenBank/DDBJ whole genome shotgun (WGS) entry which is preliminary data.</text>
</comment>
<organism evidence="1 2">
    <name type="scientific">Meloidogyne enterolobii</name>
    <name type="common">Root-knot nematode worm</name>
    <name type="synonym">Meloidogyne mayaguensis</name>
    <dbReference type="NCBI Taxonomy" id="390850"/>
    <lineage>
        <taxon>Eukaryota</taxon>
        <taxon>Metazoa</taxon>
        <taxon>Ecdysozoa</taxon>
        <taxon>Nematoda</taxon>
        <taxon>Chromadorea</taxon>
        <taxon>Rhabditida</taxon>
        <taxon>Tylenchina</taxon>
        <taxon>Tylenchomorpha</taxon>
        <taxon>Tylenchoidea</taxon>
        <taxon>Meloidogynidae</taxon>
        <taxon>Meloidogyninae</taxon>
        <taxon>Meloidogyne</taxon>
    </lineage>
</organism>
<sequence>MELKFKFDPEEFIIGKDRIEYTKGKKHSYLRMQSYGGEELLREDYISNPIRSGMSVVVLIQATDKHYITRINDSDDILYPIILFPPWAINRVEACFFKILLLQTFVFS</sequence>
<dbReference type="EMBL" id="CAVMJV010000096">
    <property type="protein sequence ID" value="CAK5094174.1"/>
    <property type="molecule type" value="Genomic_DNA"/>
</dbReference>
<evidence type="ECO:0000313" key="1">
    <source>
        <dbReference type="EMBL" id="CAK5094174.1"/>
    </source>
</evidence>
<evidence type="ECO:0000313" key="2">
    <source>
        <dbReference type="Proteomes" id="UP001497535"/>
    </source>
</evidence>